<feature type="compositionally biased region" description="Basic and acidic residues" evidence="1">
    <location>
        <begin position="359"/>
        <end position="372"/>
    </location>
</feature>
<evidence type="ECO:0000313" key="4">
    <source>
        <dbReference type="Proteomes" id="UP001377692"/>
    </source>
</evidence>
<accession>A0ABU8R2E5</accession>
<keyword evidence="2" id="KW-0812">Transmembrane</keyword>
<evidence type="ECO:0000256" key="1">
    <source>
        <dbReference type="SAM" id="MobiDB-lite"/>
    </source>
</evidence>
<protein>
    <submittedName>
        <fullName evidence="3">Uncharacterized protein</fullName>
    </submittedName>
</protein>
<evidence type="ECO:0000313" key="3">
    <source>
        <dbReference type="EMBL" id="MEJ5903939.1"/>
    </source>
</evidence>
<name>A0ABU8R2E5_9PSED</name>
<keyword evidence="2" id="KW-0472">Membrane</keyword>
<feature type="region of interest" description="Disordered" evidence="1">
    <location>
        <begin position="350"/>
        <end position="385"/>
    </location>
</feature>
<keyword evidence="4" id="KW-1185">Reference proteome</keyword>
<dbReference type="Proteomes" id="UP001377692">
    <property type="component" value="Unassembled WGS sequence"/>
</dbReference>
<dbReference type="EMBL" id="JBBHLD010000003">
    <property type="protein sequence ID" value="MEJ5903939.1"/>
    <property type="molecule type" value="Genomic_DNA"/>
</dbReference>
<sequence>MEAEYQKISSLVGEVSQHVDHMRSFLASKPVNAPIREAFTGVEMHLSNFAKAWGTDDLDSILRSASSVGIYGQALGMRTAGLEIPDVELIRQPLTEQSTQLRKLAEEGPLTFKPMEDSAVGLQNFQPPRNESQAQLARHAAETKKLLNDNGIRLSAFEQKLNGIENTLSAEIQKITQAYEAAKADIDEKTDHINRVTGQAAARMIAGDYEGSAAVEKETADNLRLGALACMLLIVAVLGWAVLESTIATFEWERFLSKVSLVFLLGVPATYLARESAKHREQQYHHLQTSLDMKAISPFLASLPDEAQHKLKADIASRIFGGRDFSKVSNDPYPLNTHEIIMKLIDKVDFSNKPGKAPVKPEKPEKAPKKPTEGASAAPAEPANQ</sequence>
<feature type="transmembrane region" description="Helical" evidence="2">
    <location>
        <begin position="225"/>
        <end position="243"/>
    </location>
</feature>
<evidence type="ECO:0000256" key="2">
    <source>
        <dbReference type="SAM" id="Phobius"/>
    </source>
</evidence>
<comment type="caution">
    <text evidence="3">The sequence shown here is derived from an EMBL/GenBank/DDBJ whole genome shotgun (WGS) entry which is preliminary data.</text>
</comment>
<organism evidence="3 4">
    <name type="scientific">Pseudomonas kermanshahensis</name>
    <dbReference type="NCBI Taxonomy" id="2745482"/>
    <lineage>
        <taxon>Bacteria</taxon>
        <taxon>Pseudomonadati</taxon>
        <taxon>Pseudomonadota</taxon>
        <taxon>Gammaproteobacteria</taxon>
        <taxon>Pseudomonadales</taxon>
        <taxon>Pseudomonadaceae</taxon>
        <taxon>Pseudomonas</taxon>
    </lineage>
</organism>
<proteinExistence type="predicted"/>
<reference evidence="3 4" key="1">
    <citation type="submission" date="2024-02" db="EMBL/GenBank/DDBJ databases">
        <title>Identification of pathogenicity and growth-promoting functions of Pseudomonas putida variants.</title>
        <authorList>
            <person name="Sun J."/>
        </authorList>
    </citation>
    <scope>NUCLEOTIDE SEQUENCE [LARGE SCALE GENOMIC DNA]</scope>
    <source>
        <strain evidence="3 4">A04</strain>
    </source>
</reference>
<gene>
    <name evidence="3" type="ORF">V7V80_04510</name>
</gene>
<dbReference type="RefSeq" id="WP_339548834.1">
    <property type="nucleotide sequence ID" value="NZ_JBBHLD010000003.1"/>
</dbReference>
<keyword evidence="2" id="KW-1133">Transmembrane helix</keyword>